<dbReference type="GO" id="GO:0003887">
    <property type="term" value="F:DNA-directed DNA polymerase activity"/>
    <property type="evidence" value="ECO:0007669"/>
    <property type="project" value="UniProtKB-UniRule"/>
</dbReference>
<accession>A0A2R4SZW1</accession>
<gene>
    <name evidence="17" type="primary">polA</name>
    <name evidence="21" type="ORF">SLUN_09660</name>
</gene>
<dbReference type="FunFam" id="1.20.1060.10:FF:000001">
    <property type="entry name" value="DNA polymerase I"/>
    <property type="match status" value="1"/>
</dbReference>
<evidence type="ECO:0000256" key="2">
    <source>
        <dbReference type="ARBA" id="ARBA00012417"/>
    </source>
</evidence>
<evidence type="ECO:0000256" key="9">
    <source>
        <dbReference type="ARBA" id="ARBA00022801"/>
    </source>
</evidence>
<evidence type="ECO:0000259" key="19">
    <source>
        <dbReference type="SMART" id="SM00475"/>
    </source>
</evidence>
<dbReference type="InterPro" id="IPR012337">
    <property type="entry name" value="RNaseH-like_sf"/>
</dbReference>
<dbReference type="SUPFAM" id="SSF47807">
    <property type="entry name" value="5' to 3' exonuclease, C-terminal subdomain"/>
    <property type="match status" value="1"/>
</dbReference>
<dbReference type="Gene3D" id="3.30.70.370">
    <property type="match status" value="1"/>
</dbReference>
<dbReference type="Pfam" id="PF02739">
    <property type="entry name" value="5_3_exonuc_N"/>
    <property type="match status" value="1"/>
</dbReference>
<evidence type="ECO:0000256" key="6">
    <source>
        <dbReference type="ARBA" id="ARBA00022705"/>
    </source>
</evidence>
<dbReference type="FunFam" id="1.10.150.20:FF:000003">
    <property type="entry name" value="DNA polymerase I"/>
    <property type="match status" value="1"/>
</dbReference>
<dbReference type="GO" id="GO:0008408">
    <property type="term" value="F:3'-5' exonuclease activity"/>
    <property type="evidence" value="ECO:0007669"/>
    <property type="project" value="InterPro"/>
</dbReference>
<comment type="catalytic activity">
    <reaction evidence="14 17">
        <text>DNA(n) + a 2'-deoxyribonucleoside 5'-triphosphate = DNA(n+1) + diphosphate</text>
        <dbReference type="Rhea" id="RHEA:22508"/>
        <dbReference type="Rhea" id="RHEA-COMP:17339"/>
        <dbReference type="Rhea" id="RHEA-COMP:17340"/>
        <dbReference type="ChEBI" id="CHEBI:33019"/>
        <dbReference type="ChEBI" id="CHEBI:61560"/>
        <dbReference type="ChEBI" id="CHEBI:173112"/>
        <dbReference type="EC" id="2.7.7.7"/>
    </reaction>
</comment>
<dbReference type="NCBIfam" id="NF004397">
    <property type="entry name" value="PRK05755.1"/>
    <property type="match status" value="1"/>
</dbReference>
<dbReference type="SMART" id="SM00474">
    <property type="entry name" value="35EXOc"/>
    <property type="match status" value="1"/>
</dbReference>
<evidence type="ECO:0000256" key="8">
    <source>
        <dbReference type="ARBA" id="ARBA00022763"/>
    </source>
</evidence>
<dbReference type="SUPFAM" id="SSF53098">
    <property type="entry name" value="Ribonuclease H-like"/>
    <property type="match status" value="1"/>
</dbReference>
<dbReference type="Gene3D" id="3.30.420.10">
    <property type="entry name" value="Ribonuclease H-like superfamily/Ribonuclease H"/>
    <property type="match status" value="1"/>
</dbReference>
<dbReference type="InterPro" id="IPR008918">
    <property type="entry name" value="HhH2"/>
</dbReference>
<dbReference type="GeneID" id="55655524"/>
<dbReference type="SUPFAM" id="SSF56672">
    <property type="entry name" value="DNA/RNA polymerases"/>
    <property type="match status" value="1"/>
</dbReference>
<keyword evidence="10" id="KW-0269">Exonuclease</keyword>
<evidence type="ECO:0000313" key="21">
    <source>
        <dbReference type="EMBL" id="AVZ72420.1"/>
    </source>
</evidence>
<dbReference type="InterPro" id="IPR020046">
    <property type="entry name" value="5-3_exonucl_a-hlix_arch_N"/>
</dbReference>
<dbReference type="Gene3D" id="1.10.150.20">
    <property type="entry name" value="5' to 3' exonuclease, C-terminal subdomain"/>
    <property type="match status" value="2"/>
</dbReference>
<evidence type="ECO:0000256" key="16">
    <source>
        <dbReference type="NCBIfam" id="TIGR00593"/>
    </source>
</evidence>
<dbReference type="Pfam" id="PF01367">
    <property type="entry name" value="5_3_exonuc"/>
    <property type="match status" value="1"/>
</dbReference>
<dbReference type="InterPro" id="IPR020045">
    <property type="entry name" value="DNA_polI_H3TH"/>
</dbReference>
<dbReference type="EMBL" id="CP026304">
    <property type="protein sequence ID" value="AVZ72420.1"/>
    <property type="molecule type" value="Genomic_DNA"/>
</dbReference>
<keyword evidence="12 17" id="KW-0238">DNA-binding</keyword>
<dbReference type="Gene3D" id="1.20.1060.10">
    <property type="entry name" value="Taq DNA Polymerase, Chain T, domain 4"/>
    <property type="match status" value="1"/>
</dbReference>
<dbReference type="InterPro" id="IPR002421">
    <property type="entry name" value="5-3_exonuclease"/>
</dbReference>
<dbReference type="Proteomes" id="UP000244201">
    <property type="component" value="Chromosome"/>
</dbReference>
<dbReference type="InterPro" id="IPR036397">
    <property type="entry name" value="RNaseH_sf"/>
</dbReference>
<dbReference type="OrthoDB" id="9806424at2"/>
<dbReference type="InterPro" id="IPR043502">
    <property type="entry name" value="DNA/RNA_pol_sf"/>
</dbReference>
<evidence type="ECO:0000256" key="13">
    <source>
        <dbReference type="ARBA" id="ARBA00023204"/>
    </source>
</evidence>
<dbReference type="CDD" id="cd08637">
    <property type="entry name" value="DNA_pol_A_pol_I_C"/>
    <property type="match status" value="1"/>
</dbReference>
<reference evidence="21 22" key="1">
    <citation type="submission" date="2018-01" db="EMBL/GenBank/DDBJ databases">
        <title>Complete genome sequence of Streptomyces lunaelactis MM109T, a Ferroverdin A producer isolated from cave moonmilk deposits.</title>
        <authorList>
            <person name="Naome A."/>
            <person name="Martinet L."/>
            <person name="Maciejewska M."/>
            <person name="Anderssen S."/>
            <person name="Adam D."/>
            <person name="Tenconi E."/>
            <person name="Deflandre B."/>
            <person name="Arguelles-Arias A."/>
            <person name="Calusinska M."/>
            <person name="Copieters W."/>
            <person name="Karim L."/>
            <person name="Hanikenne M."/>
            <person name="Baurain D."/>
            <person name="van Wezel G."/>
            <person name="Smargiasso N."/>
            <person name="de Pauw E."/>
            <person name="Delfosse P."/>
            <person name="Rigali S."/>
        </authorList>
    </citation>
    <scope>NUCLEOTIDE SEQUENCE [LARGE SCALE GENOMIC DNA]</scope>
    <source>
        <strain evidence="21 22">MM109</strain>
    </source>
</reference>
<keyword evidence="6 17" id="KW-0235">DNA replication</keyword>
<evidence type="ECO:0000256" key="7">
    <source>
        <dbReference type="ARBA" id="ARBA00022722"/>
    </source>
</evidence>
<dbReference type="InterPro" id="IPR018320">
    <property type="entry name" value="DNA_polymerase_1"/>
</dbReference>
<evidence type="ECO:0000313" key="22">
    <source>
        <dbReference type="Proteomes" id="UP000244201"/>
    </source>
</evidence>
<evidence type="ECO:0000256" key="10">
    <source>
        <dbReference type="ARBA" id="ARBA00022839"/>
    </source>
</evidence>
<dbReference type="CDD" id="cd09859">
    <property type="entry name" value="PIN_53EXO"/>
    <property type="match status" value="1"/>
</dbReference>
<dbReference type="FunFam" id="3.40.50.1010:FF:000001">
    <property type="entry name" value="DNA polymerase I"/>
    <property type="match status" value="1"/>
</dbReference>
<keyword evidence="11 17" id="KW-0239">DNA-directed DNA polymerase</keyword>
<comment type="similarity">
    <text evidence="1 17">Belongs to the DNA polymerase type-A family.</text>
</comment>
<dbReference type="EC" id="2.7.7.7" evidence="2 16"/>
<dbReference type="GO" id="GO:0006302">
    <property type="term" value="P:double-strand break repair"/>
    <property type="evidence" value="ECO:0007669"/>
    <property type="project" value="TreeGrafter"/>
</dbReference>
<dbReference type="GO" id="GO:0006261">
    <property type="term" value="P:DNA-templated DNA replication"/>
    <property type="evidence" value="ECO:0007669"/>
    <property type="project" value="UniProtKB-UniRule"/>
</dbReference>
<dbReference type="AlphaFoldDB" id="A0A2R4SZW1"/>
<dbReference type="NCBIfam" id="TIGR00593">
    <property type="entry name" value="pola"/>
    <property type="match status" value="1"/>
</dbReference>
<dbReference type="Gene3D" id="3.40.50.1010">
    <property type="entry name" value="5'-nuclease"/>
    <property type="match status" value="1"/>
</dbReference>
<dbReference type="Pfam" id="PF22619">
    <property type="entry name" value="DNA_polI_exo1"/>
    <property type="match status" value="1"/>
</dbReference>
<comment type="function">
    <text evidence="15">In addition to polymerase activity, this DNA polymerase exhibits 3'-5' and 5'-3' exonuclease activity.</text>
</comment>
<dbReference type="InterPro" id="IPR002298">
    <property type="entry name" value="DNA_polymerase_A"/>
</dbReference>
<keyword evidence="7" id="KW-0540">Nuclease</keyword>
<evidence type="ECO:0000256" key="14">
    <source>
        <dbReference type="ARBA" id="ARBA00049244"/>
    </source>
</evidence>
<dbReference type="PRINTS" id="PR00868">
    <property type="entry name" value="DNAPOLI"/>
</dbReference>
<feature type="domain" description="3'-5' exonuclease" evidence="18">
    <location>
        <begin position="321"/>
        <end position="493"/>
    </location>
</feature>
<dbReference type="PANTHER" id="PTHR10133">
    <property type="entry name" value="DNA POLYMERASE I"/>
    <property type="match status" value="1"/>
</dbReference>
<evidence type="ECO:0000259" key="18">
    <source>
        <dbReference type="SMART" id="SM00474"/>
    </source>
</evidence>
<sequence>MAETASKKTADNRPRLLLMDGHSLAYRAFFALPAENFTTATGQPTNAVYGFASMLANTLRDESPTHFAVAFDVSRKTWRSQDFPEYKANRSKSPDEFKGQVELIGELLDTMNAERFAVDGFEADDIIATLATQAETAGFDVLIVTGDRDSFQLVSEHTTVLYPTKGVSELTRFTPEKVQEKYGLTPQQYPDFAALRGDPSDNLPGIPGVGEKTATKWISQFGSFAELVERADEVKGKVGQALRDHLESVKLNRHLTELVRDVELPKPVMDLERKPYDRTALKGFLEVLEIRNPSLRERLLAVDPGAEEDEAPAPAAGVELDGTVLSTGGLAPWLAEHGSQPLGVATVDTWALGTGTVTEIALAAAGGAAAWFDTTQLNEADEQAFAAWIADAGRPKIMHNAKAAMRVFPEHGWSVDGVTMDTALAAYLVKPGRRSFALDALSVEYLGRELAPAAADGQLAFGTDEDEQAEADALMSQARAVLDLGEAFSGRLPEVGAAELLHDVELPTSALLARMERNGIAADRPHLEAMEQQFAGAVQQAVKEAHASVGHEFNLGSPKQLQEVLFGELNLPKTKKTKTGYTTDADALAWLASQTEHELPVLMLRHREQAKLRVTVEGLIKTIAPDERIHTSFSQIVAATGRLSSTDPNLQNVPVRTDEGRAIRRGFVVGEGFESLMTADYSQIELRVMAHLSEDEGLLEAFASGEDLHTTVASQVFGVERSAVDAEMRRKIKAMSYGLAYGLSAFGLSQQLNIDPAEARGLMDTYFERFGGVRDYLQRVVVEARATGYTETMLGRRRYLPDLNSDNRQRREAAERMALNAPIQGTAADIVKVAMLNVDRALREAKLSSRLLLQVHDEIVLEISPGERKKVEELVRKEMASAVSLRAPLDVSVGVGTDWESAAH</sequence>
<dbReference type="PANTHER" id="PTHR10133:SF27">
    <property type="entry name" value="DNA POLYMERASE NU"/>
    <property type="match status" value="1"/>
</dbReference>
<evidence type="ECO:0000256" key="4">
    <source>
        <dbReference type="ARBA" id="ARBA00022679"/>
    </source>
</evidence>
<keyword evidence="5 17" id="KW-0548">Nucleotidyltransferase</keyword>
<evidence type="ECO:0000256" key="11">
    <source>
        <dbReference type="ARBA" id="ARBA00022932"/>
    </source>
</evidence>
<dbReference type="InterPro" id="IPR001098">
    <property type="entry name" value="DNA-dir_DNA_pol_A_palm_dom"/>
</dbReference>
<dbReference type="SMART" id="SM00475">
    <property type="entry name" value="53EXOc"/>
    <property type="match status" value="1"/>
</dbReference>
<dbReference type="InterPro" id="IPR029060">
    <property type="entry name" value="PIN-like_dom_sf"/>
</dbReference>
<dbReference type="SMART" id="SM00482">
    <property type="entry name" value="POLAc"/>
    <property type="match status" value="1"/>
</dbReference>
<evidence type="ECO:0000256" key="12">
    <source>
        <dbReference type="ARBA" id="ARBA00023125"/>
    </source>
</evidence>
<keyword evidence="8 17" id="KW-0227">DNA damage</keyword>
<dbReference type="FunFam" id="1.10.150.20:FF:000002">
    <property type="entry name" value="DNA polymerase I"/>
    <property type="match status" value="1"/>
</dbReference>
<protein>
    <recommendedName>
        <fullName evidence="3 16">DNA polymerase I</fullName>
        <ecNumber evidence="2 16">2.7.7.7</ecNumber>
    </recommendedName>
</protein>
<keyword evidence="13 17" id="KW-0234">DNA repair</keyword>
<dbReference type="GO" id="GO:0003677">
    <property type="term" value="F:DNA binding"/>
    <property type="evidence" value="ECO:0007669"/>
    <property type="project" value="UniProtKB-UniRule"/>
</dbReference>
<dbReference type="CDD" id="cd09898">
    <property type="entry name" value="H3TH_53EXO"/>
    <property type="match status" value="1"/>
</dbReference>
<feature type="domain" description="DNA-directed DNA polymerase family A palm" evidence="20">
    <location>
        <begin position="660"/>
        <end position="867"/>
    </location>
</feature>
<evidence type="ECO:0000256" key="15">
    <source>
        <dbReference type="ARBA" id="ARBA00053603"/>
    </source>
</evidence>
<dbReference type="InterPro" id="IPR002562">
    <property type="entry name" value="3'-5'_exonuclease_dom"/>
</dbReference>
<dbReference type="CDD" id="cd06140">
    <property type="entry name" value="DNA_polA_I_Bacillus_like_exo"/>
    <property type="match status" value="1"/>
</dbReference>
<dbReference type="Pfam" id="PF00476">
    <property type="entry name" value="DNA_pol_A"/>
    <property type="match status" value="1"/>
</dbReference>
<dbReference type="SUPFAM" id="SSF88723">
    <property type="entry name" value="PIN domain-like"/>
    <property type="match status" value="1"/>
</dbReference>
<evidence type="ECO:0000256" key="17">
    <source>
        <dbReference type="RuleBase" id="RU004460"/>
    </source>
</evidence>
<name>A0A2R4SZW1_9ACTN</name>
<evidence type="ECO:0000259" key="20">
    <source>
        <dbReference type="SMART" id="SM00482"/>
    </source>
</evidence>
<organism evidence="21 22">
    <name type="scientific">Streptomyces lunaelactis</name>
    <dbReference type="NCBI Taxonomy" id="1535768"/>
    <lineage>
        <taxon>Bacteria</taxon>
        <taxon>Bacillati</taxon>
        <taxon>Actinomycetota</taxon>
        <taxon>Actinomycetes</taxon>
        <taxon>Kitasatosporales</taxon>
        <taxon>Streptomycetaceae</taxon>
        <taxon>Streptomyces</taxon>
    </lineage>
</organism>
<dbReference type="GO" id="GO:0008409">
    <property type="term" value="F:5'-3' exonuclease activity"/>
    <property type="evidence" value="ECO:0007669"/>
    <property type="project" value="InterPro"/>
</dbReference>
<dbReference type="SMART" id="SM00279">
    <property type="entry name" value="HhH2"/>
    <property type="match status" value="1"/>
</dbReference>
<keyword evidence="22" id="KW-1185">Reference proteome</keyword>
<keyword evidence="9" id="KW-0378">Hydrolase</keyword>
<feature type="domain" description="5'-3' exonuclease" evidence="19">
    <location>
        <begin position="12"/>
        <end position="274"/>
    </location>
</feature>
<evidence type="ECO:0000256" key="1">
    <source>
        <dbReference type="ARBA" id="ARBA00007705"/>
    </source>
</evidence>
<keyword evidence="4 17" id="KW-0808">Transferase</keyword>
<dbReference type="InterPro" id="IPR054690">
    <property type="entry name" value="DNA_polI_exonuclease"/>
</dbReference>
<dbReference type="KEGG" id="slk:SLUN_09660"/>
<evidence type="ECO:0000256" key="3">
    <source>
        <dbReference type="ARBA" id="ARBA00020311"/>
    </source>
</evidence>
<evidence type="ECO:0000256" key="5">
    <source>
        <dbReference type="ARBA" id="ARBA00022695"/>
    </source>
</evidence>
<dbReference type="RefSeq" id="WP_108148103.1">
    <property type="nucleotide sequence ID" value="NZ_CP026304.1"/>
</dbReference>
<dbReference type="InterPro" id="IPR036279">
    <property type="entry name" value="5-3_exonuclease_C_sf"/>
</dbReference>
<proteinExistence type="inferred from homology"/>